<dbReference type="InParanoid" id="A0A1M6HB07"/>
<evidence type="ECO:0000313" key="5">
    <source>
        <dbReference type="EMBL" id="SHJ19412.1"/>
    </source>
</evidence>
<gene>
    <name evidence="5" type="ORF">SAMN02745181_1423</name>
</gene>
<dbReference type="FunCoup" id="A0A1M6HB07">
    <property type="interactions" value="142"/>
</dbReference>
<evidence type="ECO:0000256" key="2">
    <source>
        <dbReference type="ARBA" id="ARBA00022475"/>
    </source>
</evidence>
<evidence type="ECO:0000256" key="1">
    <source>
        <dbReference type="ARBA" id="ARBA00004236"/>
    </source>
</evidence>
<evidence type="ECO:0000313" key="6">
    <source>
        <dbReference type="Proteomes" id="UP000184510"/>
    </source>
</evidence>
<proteinExistence type="predicted"/>
<dbReference type="InterPro" id="IPR052029">
    <property type="entry name" value="PpiD_chaperone"/>
</dbReference>
<accession>A0A1M6HB07</accession>
<dbReference type="GO" id="GO:0005886">
    <property type="term" value="C:plasma membrane"/>
    <property type="evidence" value="ECO:0007669"/>
    <property type="project" value="UniProtKB-SubCell"/>
</dbReference>
<dbReference type="PANTHER" id="PTHR47529">
    <property type="entry name" value="PEPTIDYL-PROLYL CIS-TRANS ISOMERASE D"/>
    <property type="match status" value="1"/>
</dbReference>
<dbReference type="STRING" id="1123071.SAMN02745181_1423"/>
<protein>
    <submittedName>
        <fullName evidence="5">SurA N-terminal domain-containing protein</fullName>
    </submittedName>
</protein>
<dbReference type="Proteomes" id="UP000184510">
    <property type="component" value="Unassembled WGS sequence"/>
</dbReference>
<dbReference type="Pfam" id="PF13624">
    <property type="entry name" value="SurA_N_3"/>
    <property type="match status" value="1"/>
</dbReference>
<keyword evidence="2" id="KW-1003">Cell membrane</keyword>
<comment type="subcellular location">
    <subcellularLocation>
        <location evidence="1">Cell membrane</location>
    </subcellularLocation>
</comment>
<evidence type="ECO:0000256" key="3">
    <source>
        <dbReference type="ARBA" id="ARBA00023136"/>
    </source>
</evidence>
<dbReference type="AlphaFoldDB" id="A0A1M6HB07"/>
<reference evidence="5 6" key="1">
    <citation type="submission" date="2016-11" db="EMBL/GenBank/DDBJ databases">
        <authorList>
            <person name="Jaros S."/>
            <person name="Januszkiewicz K."/>
            <person name="Wedrychowicz H."/>
        </authorList>
    </citation>
    <scope>NUCLEOTIDE SEQUENCE [LARGE SCALE GENOMIC DNA]</scope>
    <source>
        <strain evidence="5 6">DSM 18772</strain>
    </source>
</reference>
<keyword evidence="3" id="KW-0472">Membrane</keyword>
<dbReference type="SUPFAM" id="SSF109998">
    <property type="entry name" value="Triger factor/SurA peptide-binding domain-like"/>
    <property type="match status" value="1"/>
</dbReference>
<dbReference type="PANTHER" id="PTHR47529:SF1">
    <property type="entry name" value="PERIPLASMIC CHAPERONE PPID"/>
    <property type="match status" value="1"/>
</dbReference>
<sequence>MIENMRKYTGLMAVTLILLAAGLVLTMQPGGGGGRGFSDEFISVNGESIAQKDFKKQGPGALRILQSSGSSMMEYPLSLGISYYELATNRVSDKALVNFVANRLLVKKAAADLGIYPSTEAAEKFIQETIFRNRDGEYDAAAYAQYIENIGNQGFDEKDFKALVAEYLVFVKTRDLIGGGLVAPREMTLKLDEAQKQKVDLLTVVFEADKFKEAIKPTEEEVKKYWNDRKQKYLTDRELKVSYVLAQASQAGKPVMPPIAPGTEPAVASKMRLDHQMAVDTYNEARALQVDEMKKKYATFIEFSEDTDYKEFEEPAKTSGFEVVTTEFFTLKNAPAELKNLNAARLGALPSALFEHKFGDDLAYRIESFQLTPDGYIAVRLDDEKKPEPKTFEAAKEEATKDLIAERAAEAMKKEAESAHKTLSELVKSGKTFEEAAKEKGYTVVPVGPFGAQDQPAQAKSAQDLFRVAMVTTPGEVAEELSSTENSSTVVFVKDRTIEAAPNAAALEAETLSNSANQLKYMTFQSWFGNLRRNADMKLPKTE</sequence>
<keyword evidence="4" id="KW-0143">Chaperone</keyword>
<dbReference type="InterPro" id="IPR027304">
    <property type="entry name" value="Trigger_fact/SurA_dom_sf"/>
</dbReference>
<name>A0A1M6HB07_9BACT</name>
<keyword evidence="6" id="KW-1185">Reference proteome</keyword>
<dbReference type="EMBL" id="FQYR01000003">
    <property type="protein sequence ID" value="SHJ19412.1"/>
    <property type="molecule type" value="Genomic_DNA"/>
</dbReference>
<evidence type="ECO:0000256" key="4">
    <source>
        <dbReference type="ARBA" id="ARBA00023186"/>
    </source>
</evidence>
<organism evidence="5 6">
    <name type="scientific">Rubritalea squalenifaciens DSM 18772</name>
    <dbReference type="NCBI Taxonomy" id="1123071"/>
    <lineage>
        <taxon>Bacteria</taxon>
        <taxon>Pseudomonadati</taxon>
        <taxon>Verrucomicrobiota</taxon>
        <taxon>Verrucomicrobiia</taxon>
        <taxon>Verrucomicrobiales</taxon>
        <taxon>Rubritaleaceae</taxon>
        <taxon>Rubritalea</taxon>
    </lineage>
</organism>